<evidence type="ECO:0000256" key="1">
    <source>
        <dbReference type="SAM" id="MobiDB-lite"/>
    </source>
</evidence>
<name>A0AAV2ZB52_9STRA</name>
<evidence type="ECO:0000313" key="2">
    <source>
        <dbReference type="EMBL" id="DBA02822.1"/>
    </source>
</evidence>
<dbReference type="Gene3D" id="1.10.238.10">
    <property type="entry name" value="EF-hand"/>
    <property type="match status" value="1"/>
</dbReference>
<reference evidence="2" key="1">
    <citation type="submission" date="2022-11" db="EMBL/GenBank/DDBJ databases">
        <authorList>
            <person name="Morgan W.R."/>
            <person name="Tartar A."/>
        </authorList>
    </citation>
    <scope>NUCLEOTIDE SEQUENCE</scope>
    <source>
        <strain evidence="2">ARSEF 373</strain>
    </source>
</reference>
<accession>A0AAV2ZB52</accession>
<feature type="region of interest" description="Disordered" evidence="1">
    <location>
        <begin position="594"/>
        <end position="650"/>
    </location>
</feature>
<dbReference type="EMBL" id="DAKRPA010000026">
    <property type="protein sequence ID" value="DBA02822.1"/>
    <property type="molecule type" value="Genomic_DNA"/>
</dbReference>
<protein>
    <recommendedName>
        <fullName evidence="4">EF-hand domain-containing protein</fullName>
    </recommendedName>
</protein>
<feature type="compositionally biased region" description="Polar residues" evidence="1">
    <location>
        <begin position="623"/>
        <end position="645"/>
    </location>
</feature>
<keyword evidence="3" id="KW-1185">Reference proteome</keyword>
<evidence type="ECO:0000313" key="3">
    <source>
        <dbReference type="Proteomes" id="UP001146120"/>
    </source>
</evidence>
<feature type="compositionally biased region" description="Basic and acidic residues" evidence="1">
    <location>
        <begin position="594"/>
        <end position="612"/>
    </location>
</feature>
<sequence>MEPQNDDEDEEWDESTLGLLDERRREVKAQLRVVTSSLREAGAETNGYDTTYFLDPPPPDYANASLHERLFCPCVVRLTDDERTHCNSQRFDFDPVDDVQVHWKASPLGRVKCREVWNLFDVDENDVWSHSEFSEYLAAIEQGQVRIDIHEYASNAEVWAMYMNDHYGLDEDGFLHFDGFVRYREEIEEAWPLAQDLTTLQISLEWPELQHHRAMSKLFDDYVDIDGDGGVPLERAQFLFSEAGKDATFTELRQVLQHQRNLFQCLFAIRQRKRALRLFGYKQKTTVQFTNPDLDEEPRLCKPSFLSLVLSSWTPTAQRRWYSTFLHWRLASYTFLRRMQQTTAWLFAWVRKAASTGLLRARCLQGTPEDERGDYVLRLNIGPSFASRATLHLTYSGEADSAATLHELKYLERGAECFSYVDFVCRGGTRETDAQYVAQKVTWLITEFCSEHLEGLPHFHRWFVTVPSKLQLRSGPGASTSSSNRRPSSGAAASWSCVVRLVVLFTGGMDLYQVMQSLDLPSSMQFDHILQRFTLRMLFSHSLEEVLTNKRFAISSQYAVRGQLDMRLNRKAAGQILRQLVRQMQREEDEVKQDAEAVATEKVKRQDQERQHQLRYGRGKTPQGASNSRKGATTYNQQLKGNGSTVPDCPHTHLPIPSLPTKLERLRSALLRAATLLGHSQEVSLTWVFANCQELLTGNALVRSILTPASFEYWNRLLSGPGALATLWKQTCDSFRAEFATTKYGGQVQTQMNRRLSRAMSKSSILTFDEIQSETASLAQFPYATPDTRRRSQLSQRRRQSTSIEEAAAAAVAAVDGKQPSATPDTARRSIIRRPSTSSVVQAMEGEPTTARHPVLPHRPSVASIASSGTGIETVEDGMGRPPLVSRSSISSVASGYNHVAPADEVPETPAPPEMTPDEQLQHQLMETYDACLRYLSSVNVIRAEAGTSGVTCVVEGWNIFSLLPRIQQGVLNRRATLTRTKSSASNTSNGGGTGSVHTPQQSIAATPRSVTRATS</sequence>
<dbReference type="AlphaFoldDB" id="A0AAV2ZB52"/>
<feature type="region of interest" description="Disordered" evidence="1">
    <location>
        <begin position="978"/>
        <end position="1016"/>
    </location>
</feature>
<gene>
    <name evidence="2" type="ORF">N0F65_006612</name>
</gene>
<dbReference type="Proteomes" id="UP001146120">
    <property type="component" value="Unassembled WGS sequence"/>
</dbReference>
<dbReference type="SUPFAM" id="SSF47473">
    <property type="entry name" value="EF-hand"/>
    <property type="match status" value="1"/>
</dbReference>
<feature type="compositionally biased region" description="Polar residues" evidence="1">
    <location>
        <begin position="997"/>
        <end position="1016"/>
    </location>
</feature>
<dbReference type="InterPro" id="IPR011992">
    <property type="entry name" value="EF-hand-dom_pair"/>
</dbReference>
<proteinExistence type="predicted"/>
<organism evidence="2 3">
    <name type="scientific">Lagenidium giganteum</name>
    <dbReference type="NCBI Taxonomy" id="4803"/>
    <lineage>
        <taxon>Eukaryota</taxon>
        <taxon>Sar</taxon>
        <taxon>Stramenopiles</taxon>
        <taxon>Oomycota</taxon>
        <taxon>Peronosporomycetes</taxon>
        <taxon>Pythiales</taxon>
        <taxon>Pythiaceae</taxon>
    </lineage>
</organism>
<reference evidence="2" key="2">
    <citation type="journal article" date="2023" name="Microbiol Resour">
        <title>Decontamination and Annotation of the Draft Genome Sequence of the Oomycete Lagenidium giganteum ARSEF 373.</title>
        <authorList>
            <person name="Morgan W.R."/>
            <person name="Tartar A."/>
        </authorList>
    </citation>
    <scope>NUCLEOTIDE SEQUENCE</scope>
    <source>
        <strain evidence="2">ARSEF 373</strain>
    </source>
</reference>
<evidence type="ECO:0008006" key="4">
    <source>
        <dbReference type="Google" id="ProtNLM"/>
    </source>
</evidence>
<comment type="caution">
    <text evidence="2">The sequence shown here is derived from an EMBL/GenBank/DDBJ whole genome shotgun (WGS) entry which is preliminary data.</text>
</comment>